<proteinExistence type="predicted"/>
<organism evidence="2">
    <name type="scientific">Coccidioides posadasii (strain RMSCC 757 / Silveira)</name>
    <name type="common">Valley fever fungus</name>
    <dbReference type="NCBI Taxonomy" id="443226"/>
    <lineage>
        <taxon>Eukaryota</taxon>
        <taxon>Fungi</taxon>
        <taxon>Dikarya</taxon>
        <taxon>Ascomycota</taxon>
        <taxon>Pezizomycotina</taxon>
        <taxon>Eurotiomycetes</taxon>
        <taxon>Eurotiomycetidae</taxon>
        <taxon>Onygenales</taxon>
        <taxon>Onygenaceae</taxon>
        <taxon>Coccidioides</taxon>
    </lineage>
</organism>
<reference evidence="2" key="1">
    <citation type="journal article" date="2010" name="Genome Res.">
        <title>Population genomic sequencing of Coccidioides fungi reveals recent hybridization and transposon control.</title>
        <authorList>
            <person name="Neafsey D.E."/>
            <person name="Barker B.M."/>
            <person name="Sharpton T.J."/>
            <person name="Stajich J.E."/>
            <person name="Park D.J."/>
            <person name="Whiston E."/>
            <person name="Hung C.-Y."/>
            <person name="McMahan C."/>
            <person name="White J."/>
            <person name="Sykes S."/>
            <person name="Heiman D."/>
            <person name="Young S."/>
            <person name="Zeng Q."/>
            <person name="Abouelleil A."/>
            <person name="Aftuck L."/>
            <person name="Bessette D."/>
            <person name="Brown A."/>
            <person name="FitzGerald M."/>
            <person name="Lui A."/>
            <person name="Macdonald J.P."/>
            <person name="Priest M."/>
            <person name="Orbach M.J."/>
            <person name="Galgiani J.N."/>
            <person name="Kirkland T.N."/>
            <person name="Cole G.T."/>
            <person name="Birren B.W."/>
            <person name="Henn M.R."/>
            <person name="Taylor J.W."/>
            <person name="Rounsley S.D."/>
        </authorList>
    </citation>
    <scope>NUCLEOTIDE SEQUENCE [LARGE SCALE GENOMIC DNA]</scope>
    <source>
        <strain evidence="2">RMSCC 757 / Silveira</strain>
    </source>
</reference>
<dbReference type="Proteomes" id="UP000002497">
    <property type="component" value="Unassembled WGS sequence"/>
</dbReference>
<dbReference type="VEuPathDB" id="FungiDB:CPSG_01694"/>
<reference evidence="2" key="2">
    <citation type="submission" date="2010-03" db="EMBL/GenBank/DDBJ databases">
        <title>The genome sequence of Coccidioides posadasii strain Silveira.</title>
        <authorList>
            <consortium name="The Broad Institute Genome Sequencing Center for Infectious Disease"/>
            <person name="Neafsey D."/>
            <person name="Orbach M."/>
            <person name="Henn M.R."/>
            <person name="Cole G.T."/>
            <person name="Galgiani J."/>
            <person name="Gardner M.J."/>
            <person name="Kirkland T.N."/>
            <person name="Taylor J.W."/>
            <person name="Young S.K."/>
            <person name="Zeng Q."/>
            <person name="Koehrsen M."/>
            <person name="Alvarado L."/>
            <person name="Berlin A."/>
            <person name="Borenstein D."/>
            <person name="Chapman S.B."/>
            <person name="Chen Z."/>
            <person name="Engels R."/>
            <person name="Freedman E."/>
            <person name="Gellesch M."/>
            <person name="Goldberg J."/>
            <person name="Griggs A."/>
            <person name="Gujja S."/>
            <person name="Heilman E."/>
            <person name="Heiman D."/>
            <person name="Howarth C."/>
            <person name="Jen D."/>
            <person name="Larson L."/>
            <person name="Mehta T."/>
            <person name="Neiman D."/>
            <person name="Park D."/>
            <person name="Pearson M."/>
            <person name="Richards J."/>
            <person name="Roberts A."/>
            <person name="Saif S."/>
            <person name="Shea T."/>
            <person name="Shenoy N."/>
            <person name="Sisk P."/>
            <person name="Stolte C."/>
            <person name="Sykes S."/>
            <person name="Walk T."/>
            <person name="White J."/>
            <person name="Yandava C."/>
            <person name="Haas B."/>
            <person name="Nusbaum C."/>
            <person name="Birren B."/>
        </authorList>
    </citation>
    <scope>NUCLEOTIDE SEQUENCE [LARGE SCALE GENOMIC DNA]</scope>
    <source>
        <strain evidence="2">RMSCC 757 / Silveira</strain>
    </source>
</reference>
<protein>
    <submittedName>
        <fullName evidence="1">Uncharacterized protein</fullName>
    </submittedName>
</protein>
<dbReference type="AlphaFoldDB" id="E9CW61"/>
<evidence type="ECO:0000313" key="2">
    <source>
        <dbReference type="Proteomes" id="UP000002497"/>
    </source>
</evidence>
<gene>
    <name evidence="1" type="ORF">CPSG_01694</name>
</gene>
<dbReference type="HOGENOM" id="CLU_1825121_0_0_1"/>
<dbReference type="EMBL" id="GL636487">
    <property type="protein sequence ID" value="EFW21537.1"/>
    <property type="molecule type" value="Genomic_DNA"/>
</dbReference>
<accession>E9CW61</accession>
<evidence type="ECO:0000313" key="1">
    <source>
        <dbReference type="EMBL" id="EFW21537.1"/>
    </source>
</evidence>
<keyword evidence="2" id="KW-1185">Reference proteome</keyword>
<sequence>MIKSVLALAYRDYKQELIYMSSSEPNVTSDQRINNRSISGSSHSRQDAESLHLTFQNLFSHSWCRMIKPAGTWLPRFFHCSRVHSALSCHHILMIGHLSTILRSNRIPNRSSLAAATWEAGRKSGTPCPEWRNRGAAAITS</sequence>
<name>E9CW61_COCPS</name>